<dbReference type="PIRSF" id="PIRSF018300">
    <property type="entry name" value="DNA_pol_alph_2"/>
    <property type="match status" value="1"/>
</dbReference>
<dbReference type="GO" id="GO:0005658">
    <property type="term" value="C:alpha DNA polymerase:primase complex"/>
    <property type="evidence" value="ECO:0007669"/>
    <property type="project" value="TreeGrafter"/>
</dbReference>
<protein>
    <recommendedName>
        <fullName evidence="3 6">DNA polymerase alpha subunit B</fullName>
    </recommendedName>
</protein>
<keyword evidence="11" id="KW-1185">Reference proteome</keyword>
<dbReference type="InterPro" id="IPR054300">
    <property type="entry name" value="OB_DPOA2"/>
</dbReference>
<dbReference type="PANTHER" id="PTHR23061">
    <property type="entry name" value="DNA POLYMERASE 2 ALPHA 70 KDA SUBUNIT"/>
    <property type="match status" value="1"/>
</dbReference>
<gene>
    <name evidence="10" type="ORF">BQ4739_LOCUS4247</name>
</gene>
<dbReference type="GO" id="GO:0003677">
    <property type="term" value="F:DNA binding"/>
    <property type="evidence" value="ECO:0007669"/>
    <property type="project" value="InterPro"/>
</dbReference>
<dbReference type="PANTHER" id="PTHR23061:SF12">
    <property type="entry name" value="DNA POLYMERASE ALPHA SUBUNIT B"/>
    <property type="match status" value="1"/>
</dbReference>
<comment type="subcellular location">
    <subcellularLocation>
        <location evidence="1 6">Nucleus</location>
    </subcellularLocation>
</comment>
<dbReference type="Pfam" id="PF22062">
    <property type="entry name" value="OB_DPOA2"/>
    <property type="match status" value="1"/>
</dbReference>
<proteinExistence type="inferred from homology"/>
<accession>A0A383VDR7</accession>
<dbReference type="Gene3D" id="3.60.21.60">
    <property type="match status" value="1"/>
</dbReference>
<sequence>MEQELRRALQTQAGVKCSDAALLTQLSTAASSHGLAAKEVASRLGAYMLNQKIMAGGALSGATVDHFLSALARECNKENQGRGAATPGGTKWDGAAGARYPGLGDSNRAEQQGPPSTPITGRTAAAAAPGFGSKASPATPQSAPRSAFKARTNRAQVVSTLNTHIPRATGQEARLVHAEPRGVQLPQRHLYLMERLEDKVAAINARISGWRKALAAALAAAAPANGQAAGNGEAAAAAAAEGLEIAPVGVPVQEDSYFVGRIVCEVEGGHLNDTAVVLEGDTATSEGARAALDLSQLSSYRLFPGQVVAVKGVSPNGSRILAKHIWTHLPPPCPRTSSTAPGAAADTMEVDGLIGGGSAEAGLSAVVAAGPYCIADDLAYDPLHEMLTELKASPPQMLVLLGPFVDVEQPLISGGMIDVTFQQLFQTQVVERLQAWQAALPSPCQVVLLPAVRDAFHHPTFPQPAIDLQAQDQQLVSLQNPCSFAAGPALLAAVTHDVLRPLSSAELARVDPAAPADRLGALASHVIGQRRFFPLYPAPPGSCLDLTADAALQLQQLPDLLLLPSDLAAFAKTVAAAPATTAGGGYQPAASPAAQSSPQVVVINPGRLAKGSSGGTYAHIIVAAGSGSLASRCRVDIVRV</sequence>
<dbReference type="Proteomes" id="UP000256970">
    <property type="component" value="Unassembled WGS sequence"/>
</dbReference>
<organism evidence="10 11">
    <name type="scientific">Tetradesmus obliquus</name>
    <name type="common">Green alga</name>
    <name type="synonym">Acutodesmus obliquus</name>
    <dbReference type="NCBI Taxonomy" id="3088"/>
    <lineage>
        <taxon>Eukaryota</taxon>
        <taxon>Viridiplantae</taxon>
        <taxon>Chlorophyta</taxon>
        <taxon>core chlorophytes</taxon>
        <taxon>Chlorophyceae</taxon>
        <taxon>CS clade</taxon>
        <taxon>Sphaeropleales</taxon>
        <taxon>Scenedesmaceae</taxon>
        <taxon>Tetradesmus</taxon>
    </lineage>
</organism>
<comment type="similarity">
    <text evidence="2 6">Belongs to the DNA polymerase alpha subunit B family.</text>
</comment>
<feature type="compositionally biased region" description="Low complexity" evidence="7">
    <location>
        <begin position="124"/>
        <end position="138"/>
    </location>
</feature>
<dbReference type="InterPro" id="IPR007185">
    <property type="entry name" value="DNA_pol_a/d/e_bsu"/>
</dbReference>
<keyword evidence="5 6" id="KW-0539">Nucleus</keyword>
<feature type="region of interest" description="Disordered" evidence="7">
    <location>
        <begin position="78"/>
        <end position="152"/>
    </location>
</feature>
<evidence type="ECO:0000256" key="7">
    <source>
        <dbReference type="SAM" id="MobiDB-lite"/>
    </source>
</evidence>
<dbReference type="InterPro" id="IPR016722">
    <property type="entry name" value="DNA_pol_alpha_bsu"/>
</dbReference>
<comment type="function">
    <text evidence="6">Accessory subunit of the DNA polymerase alpha complex (also known as the alpha DNA polymerase-primase complex) which plays an essential role in the initiation of DNA synthesis.</text>
</comment>
<evidence type="ECO:0000259" key="9">
    <source>
        <dbReference type="Pfam" id="PF22062"/>
    </source>
</evidence>
<evidence type="ECO:0000313" key="10">
    <source>
        <dbReference type="EMBL" id="SZX63695.1"/>
    </source>
</evidence>
<dbReference type="EMBL" id="FNXT01000337">
    <property type="protein sequence ID" value="SZX63695.1"/>
    <property type="molecule type" value="Genomic_DNA"/>
</dbReference>
<feature type="domain" description="DNA polymerase alpha subunit B OB" evidence="9">
    <location>
        <begin position="244"/>
        <end position="326"/>
    </location>
</feature>
<evidence type="ECO:0000256" key="6">
    <source>
        <dbReference type="PIRNR" id="PIRNR018300"/>
    </source>
</evidence>
<dbReference type="AlphaFoldDB" id="A0A383VDR7"/>
<dbReference type="Pfam" id="PF04042">
    <property type="entry name" value="DNA_pol_E_B"/>
    <property type="match status" value="1"/>
</dbReference>
<reference evidence="10 11" key="1">
    <citation type="submission" date="2016-10" db="EMBL/GenBank/DDBJ databases">
        <authorList>
            <person name="Cai Z."/>
        </authorList>
    </citation>
    <scope>NUCLEOTIDE SEQUENCE [LARGE SCALE GENOMIC DNA]</scope>
</reference>
<evidence type="ECO:0000256" key="5">
    <source>
        <dbReference type="ARBA" id="ARBA00023242"/>
    </source>
</evidence>
<evidence type="ECO:0000256" key="2">
    <source>
        <dbReference type="ARBA" id="ARBA00007299"/>
    </source>
</evidence>
<name>A0A383VDR7_TETOB</name>
<dbReference type="STRING" id="3088.A0A383VDR7"/>
<feature type="compositionally biased region" description="Polar residues" evidence="7">
    <location>
        <begin position="109"/>
        <end position="120"/>
    </location>
</feature>
<keyword evidence="4 6" id="KW-0235">DNA replication</keyword>
<evidence type="ECO:0000313" key="11">
    <source>
        <dbReference type="Proteomes" id="UP000256970"/>
    </source>
</evidence>
<evidence type="ECO:0000256" key="3">
    <source>
        <dbReference type="ARBA" id="ARBA00018596"/>
    </source>
</evidence>
<feature type="domain" description="DNA polymerase alpha/delta/epsilon subunit B" evidence="8">
    <location>
        <begin position="366"/>
        <end position="572"/>
    </location>
</feature>
<evidence type="ECO:0000256" key="4">
    <source>
        <dbReference type="ARBA" id="ARBA00022705"/>
    </source>
</evidence>
<evidence type="ECO:0000259" key="8">
    <source>
        <dbReference type="Pfam" id="PF04042"/>
    </source>
</evidence>
<dbReference type="GO" id="GO:0006270">
    <property type="term" value="P:DNA replication initiation"/>
    <property type="evidence" value="ECO:0007669"/>
    <property type="project" value="TreeGrafter"/>
</dbReference>
<evidence type="ECO:0000256" key="1">
    <source>
        <dbReference type="ARBA" id="ARBA00004123"/>
    </source>
</evidence>